<gene>
    <name evidence="2" type="ORF">NBZ79_05080</name>
</gene>
<evidence type="ECO:0000313" key="2">
    <source>
        <dbReference type="EMBL" id="USG62352.1"/>
    </source>
</evidence>
<dbReference type="EMBL" id="CP098747">
    <property type="protein sequence ID" value="USG62352.1"/>
    <property type="molecule type" value="Genomic_DNA"/>
</dbReference>
<dbReference type="InterPro" id="IPR029058">
    <property type="entry name" value="AB_hydrolase_fold"/>
</dbReference>
<dbReference type="PANTHER" id="PTHR46623">
    <property type="entry name" value="CARBOXYMETHYLENEBUTENOLIDASE-RELATED"/>
    <property type="match status" value="1"/>
</dbReference>
<feature type="domain" description="Dienelactone hydrolase" evidence="1">
    <location>
        <begin position="15"/>
        <end position="217"/>
    </location>
</feature>
<dbReference type="SUPFAM" id="SSF53474">
    <property type="entry name" value="alpha/beta-Hydrolases"/>
    <property type="match status" value="1"/>
</dbReference>
<reference evidence="2" key="1">
    <citation type="submission" date="2022-06" db="EMBL/GenBank/DDBJ databases">
        <title>Sneathiella actinostolidae sp. nov., isolated from a sea anemonein the Western Pacific Ocean.</title>
        <authorList>
            <person name="Wei M.J."/>
        </authorList>
    </citation>
    <scope>NUCLEOTIDE SEQUENCE</scope>
    <source>
        <strain evidence="2">PHK-P5</strain>
    </source>
</reference>
<evidence type="ECO:0000313" key="3">
    <source>
        <dbReference type="Proteomes" id="UP001056291"/>
    </source>
</evidence>
<dbReference type="InterPro" id="IPR002925">
    <property type="entry name" value="Dienelactn_hydro"/>
</dbReference>
<name>A0ABY4W580_9PROT</name>
<dbReference type="RefSeq" id="WP_251936046.1">
    <property type="nucleotide sequence ID" value="NZ_CP098747.1"/>
</dbReference>
<protein>
    <submittedName>
        <fullName evidence="2">Dienelactone hydrolase family protein</fullName>
    </submittedName>
</protein>
<proteinExistence type="predicted"/>
<sequence>MGDQLTLEAADGHKFAAYKASPTGSPKGGIVVIQEIFGVNSHIQDICDRYADLGFVAIAPALFDRLEPNIKLGYDADDVTQGITYKMKIEDQQALEDIDAAAKAIADVGAVTSIGFCWGGTLAYLSACRLSSLNKAVGYYGGQISQNLTETPKIPLLLHFGDQDASIPMKAVDEIMTALPDTPIHVYQAGHGFNCDQRASYDAGSAKLAQERTLAFIA</sequence>
<dbReference type="GO" id="GO:0016787">
    <property type="term" value="F:hydrolase activity"/>
    <property type="evidence" value="ECO:0007669"/>
    <property type="project" value="UniProtKB-KW"/>
</dbReference>
<dbReference type="Pfam" id="PF01738">
    <property type="entry name" value="DLH"/>
    <property type="match status" value="1"/>
</dbReference>
<dbReference type="PANTHER" id="PTHR46623:SF6">
    <property type="entry name" value="ALPHA_BETA-HYDROLASES SUPERFAMILY PROTEIN"/>
    <property type="match status" value="1"/>
</dbReference>
<organism evidence="2 3">
    <name type="scientific">Sneathiella marina</name>
    <dbReference type="NCBI Taxonomy" id="2950108"/>
    <lineage>
        <taxon>Bacteria</taxon>
        <taxon>Pseudomonadati</taxon>
        <taxon>Pseudomonadota</taxon>
        <taxon>Alphaproteobacteria</taxon>
        <taxon>Sneathiellales</taxon>
        <taxon>Sneathiellaceae</taxon>
        <taxon>Sneathiella</taxon>
    </lineage>
</organism>
<dbReference type="Gene3D" id="3.40.50.1820">
    <property type="entry name" value="alpha/beta hydrolase"/>
    <property type="match status" value="1"/>
</dbReference>
<keyword evidence="3" id="KW-1185">Reference proteome</keyword>
<accession>A0ABY4W580</accession>
<dbReference type="InterPro" id="IPR051049">
    <property type="entry name" value="Dienelactone_hydrolase-like"/>
</dbReference>
<keyword evidence="2" id="KW-0378">Hydrolase</keyword>
<dbReference type="Proteomes" id="UP001056291">
    <property type="component" value="Chromosome"/>
</dbReference>
<evidence type="ECO:0000259" key="1">
    <source>
        <dbReference type="Pfam" id="PF01738"/>
    </source>
</evidence>